<reference evidence="1" key="1">
    <citation type="submission" date="2022-08" db="EMBL/GenBank/DDBJ databases">
        <title>Draft genome sequencing of Roseisolibacter agri AW1220.</title>
        <authorList>
            <person name="Tobiishi Y."/>
            <person name="Tonouchi A."/>
        </authorList>
    </citation>
    <scope>NUCLEOTIDE SEQUENCE</scope>
    <source>
        <strain evidence="1">AW1220</strain>
    </source>
</reference>
<dbReference type="AlphaFoldDB" id="A0AA37PZ21"/>
<evidence type="ECO:0000313" key="1">
    <source>
        <dbReference type="EMBL" id="GLC23540.1"/>
    </source>
</evidence>
<dbReference type="InterPro" id="IPR046732">
    <property type="entry name" value="DUF6624"/>
</dbReference>
<proteinExistence type="predicted"/>
<accession>A0AA37PZ21</accession>
<evidence type="ECO:0000313" key="2">
    <source>
        <dbReference type="Proteomes" id="UP001161325"/>
    </source>
</evidence>
<dbReference type="RefSeq" id="WP_284347976.1">
    <property type="nucleotide sequence ID" value="NZ_BRXS01000001.1"/>
</dbReference>
<gene>
    <name evidence="1" type="ORF">rosag_00530</name>
</gene>
<comment type="caution">
    <text evidence="1">The sequence shown here is derived from an EMBL/GenBank/DDBJ whole genome shotgun (WGS) entry which is preliminary data.</text>
</comment>
<sequence>MDAALRDELLAMAAEDLRVRAELDEAGELAGGYAPRMEAVHRRNAARLRELVAQHGWPTRALAGEDGAEAAWLIVQHAIGEPAFLRATLPVLWDAAARGEVPAWQAAMLEDRIRVFEGRPQRYGSQFQPDADGWLRPHPIEDPDGVEARRAAVGLEPLAARQARMGREEVGDRARFEREYHAWLRRVGWR</sequence>
<name>A0AA37PZ21_9BACT</name>
<dbReference type="EMBL" id="BRXS01000001">
    <property type="protein sequence ID" value="GLC23540.1"/>
    <property type="molecule type" value="Genomic_DNA"/>
</dbReference>
<protein>
    <submittedName>
        <fullName evidence="1">Uncharacterized protein</fullName>
    </submittedName>
</protein>
<dbReference type="Pfam" id="PF20329">
    <property type="entry name" value="DUF6624"/>
    <property type="match status" value="1"/>
</dbReference>
<organism evidence="1 2">
    <name type="scientific">Roseisolibacter agri</name>
    <dbReference type="NCBI Taxonomy" id="2014610"/>
    <lineage>
        <taxon>Bacteria</taxon>
        <taxon>Pseudomonadati</taxon>
        <taxon>Gemmatimonadota</taxon>
        <taxon>Gemmatimonadia</taxon>
        <taxon>Gemmatimonadales</taxon>
        <taxon>Gemmatimonadaceae</taxon>
        <taxon>Roseisolibacter</taxon>
    </lineage>
</organism>
<keyword evidence="2" id="KW-1185">Reference proteome</keyword>
<dbReference type="Proteomes" id="UP001161325">
    <property type="component" value="Unassembled WGS sequence"/>
</dbReference>